<proteinExistence type="predicted"/>
<dbReference type="InterPro" id="IPR027417">
    <property type="entry name" value="P-loop_NTPase"/>
</dbReference>
<dbReference type="PIRSF" id="PIRSF007531">
    <property type="entry name" value="CPT"/>
    <property type="match status" value="1"/>
</dbReference>
<evidence type="ECO:0000313" key="4">
    <source>
        <dbReference type="Proteomes" id="UP000199542"/>
    </source>
</evidence>
<dbReference type="Proteomes" id="UP000199542">
    <property type="component" value="Unassembled WGS sequence"/>
</dbReference>
<sequence length="189" mass="21464">MPAKIIFLHGASSSGKSTIARGIQKTIDEPFWHISIDHLRDSGVLPLSRFDSGEFKWRDARSQFFQGFHRSLAAYASAGNNLIIEHILDTDGWLDELADLLAPFDVFFVGVHCSLPVLLEREKARGDRPIGSAEQDYNAIHRNVRYDLTIQSEHGADRNVERVIAEWRRRRAPSVFALKTKEMKLEPPV</sequence>
<feature type="active site" evidence="1">
    <location>
        <position position="37"/>
    </location>
</feature>
<feature type="binding site" evidence="2">
    <location>
        <begin position="10"/>
        <end position="17"/>
    </location>
    <ligand>
        <name>ATP</name>
        <dbReference type="ChEBI" id="CHEBI:30616"/>
    </ligand>
</feature>
<organism evidence="3 4">
    <name type="scientific">Rhizobium mongolense subsp. loessense</name>
    <dbReference type="NCBI Taxonomy" id="158890"/>
    <lineage>
        <taxon>Bacteria</taxon>
        <taxon>Pseudomonadati</taxon>
        <taxon>Pseudomonadota</taxon>
        <taxon>Alphaproteobacteria</taxon>
        <taxon>Hyphomicrobiales</taxon>
        <taxon>Rhizobiaceae</taxon>
        <taxon>Rhizobium/Agrobacterium group</taxon>
        <taxon>Rhizobium</taxon>
    </lineage>
</organism>
<gene>
    <name evidence="3" type="ORF">SAMN02927900_01951</name>
</gene>
<dbReference type="Gene3D" id="3.40.50.300">
    <property type="entry name" value="P-loop containing nucleotide triphosphate hydrolases"/>
    <property type="match status" value="1"/>
</dbReference>
<dbReference type="Pfam" id="PF07931">
    <property type="entry name" value="CPT"/>
    <property type="match status" value="1"/>
</dbReference>
<dbReference type="RefSeq" id="WP_092584669.1">
    <property type="nucleotide sequence ID" value="NZ_FMTM01000002.1"/>
</dbReference>
<keyword evidence="3" id="KW-0808">Transferase</keyword>
<dbReference type="AlphaFoldDB" id="A0A1G4QX84"/>
<evidence type="ECO:0000313" key="3">
    <source>
        <dbReference type="EMBL" id="SCW49018.1"/>
    </source>
</evidence>
<dbReference type="InterPro" id="IPR012853">
    <property type="entry name" value="CPT"/>
</dbReference>
<dbReference type="GO" id="GO:0016740">
    <property type="term" value="F:transferase activity"/>
    <property type="evidence" value="ECO:0007669"/>
    <property type="project" value="UniProtKB-KW"/>
</dbReference>
<evidence type="ECO:0000256" key="2">
    <source>
        <dbReference type="PIRSR" id="PIRSR007531-2"/>
    </source>
</evidence>
<dbReference type="SUPFAM" id="SSF52540">
    <property type="entry name" value="P-loop containing nucleoside triphosphate hydrolases"/>
    <property type="match status" value="1"/>
</dbReference>
<dbReference type="EMBL" id="FMTM01000002">
    <property type="protein sequence ID" value="SCW49018.1"/>
    <property type="molecule type" value="Genomic_DNA"/>
</dbReference>
<evidence type="ECO:0000256" key="1">
    <source>
        <dbReference type="PIRSR" id="PIRSR007531-1"/>
    </source>
</evidence>
<dbReference type="GO" id="GO:0005524">
    <property type="term" value="F:ATP binding"/>
    <property type="evidence" value="ECO:0007669"/>
    <property type="project" value="InterPro"/>
</dbReference>
<protein>
    <submittedName>
        <fullName evidence="3">Chloramphenicol 3-O phosphotransferase</fullName>
    </submittedName>
</protein>
<accession>A0A1G4QX84</accession>
<reference evidence="3 4" key="1">
    <citation type="submission" date="2016-10" db="EMBL/GenBank/DDBJ databases">
        <authorList>
            <person name="de Groot N.N."/>
        </authorList>
    </citation>
    <scope>NUCLEOTIDE SEQUENCE [LARGE SCALE GENOMIC DNA]</scope>
    <source>
        <strain evidence="3 4">CGMCC 1.3401</strain>
    </source>
</reference>
<name>A0A1G4QX84_9HYPH</name>